<proteinExistence type="predicted"/>
<dbReference type="InterPro" id="IPR006748">
    <property type="entry name" value="NH2Glyco/OHUrea_AB-resist_kin"/>
</dbReference>
<dbReference type="Proteomes" id="UP001056455">
    <property type="component" value="Chromosome"/>
</dbReference>
<dbReference type="RefSeq" id="WP_252591354.1">
    <property type="nucleotide sequence ID" value="NZ_CP099489.1"/>
</dbReference>
<keyword evidence="2" id="KW-1185">Reference proteome</keyword>
<dbReference type="Pfam" id="PF04655">
    <property type="entry name" value="APH_6_hur"/>
    <property type="match status" value="1"/>
</dbReference>
<evidence type="ECO:0000313" key="2">
    <source>
        <dbReference type="Proteomes" id="UP001056455"/>
    </source>
</evidence>
<gene>
    <name evidence="1" type="ORF">NF556_13030</name>
</gene>
<dbReference type="EMBL" id="CP099489">
    <property type="protein sequence ID" value="USQ78556.1"/>
    <property type="molecule type" value="Genomic_DNA"/>
</dbReference>
<name>A0ABY4YP83_9MICO</name>
<dbReference type="SUPFAM" id="SSF56112">
    <property type="entry name" value="Protein kinase-like (PK-like)"/>
    <property type="match status" value="1"/>
</dbReference>
<organism evidence="1 2">
    <name type="scientific">Ornithinimicrobium faecis</name>
    <dbReference type="NCBI Taxonomy" id="2934158"/>
    <lineage>
        <taxon>Bacteria</taxon>
        <taxon>Bacillati</taxon>
        <taxon>Actinomycetota</taxon>
        <taxon>Actinomycetes</taxon>
        <taxon>Micrococcales</taxon>
        <taxon>Ornithinimicrobiaceae</taxon>
        <taxon>Ornithinimicrobium</taxon>
    </lineage>
</organism>
<dbReference type="Gene3D" id="3.90.1200.10">
    <property type="match status" value="1"/>
</dbReference>
<dbReference type="InterPro" id="IPR011009">
    <property type="entry name" value="Kinase-like_dom_sf"/>
</dbReference>
<protein>
    <submittedName>
        <fullName evidence="1">Aminoglycoside phosphotransferase family protein</fullName>
    </submittedName>
</protein>
<sequence length="325" mass="35377">MPEAGSEPLPRAVTDLVPPGLIERLRRQVPAPGFVSGTQFLPTLPRLVQDLLDAWGLVADGPARHGYAALVLPVTGADEPAVLKIAWPHPEARDEHRALRAWAGGGAVRLLAADPTRWAVLLERLDPRDLDGPPVGVLESCEEIGRLASVLERPAPPWVSVRASDSLRLLVEDLDEVRAGEHAGALPRRILDRGRALALELADEPGIDAALVHADLHQENVLWRPDPGEWVAIDPQAMAADPAWVVAPALWNRWAEAVAAHDTRVHLGLRLEVLCEAAGLDPDRARVITELRILRNAVWDVQEQPPDLAEALTRHVTIIKAMQPA</sequence>
<reference evidence="1" key="1">
    <citation type="submission" date="2022-06" db="EMBL/GenBank/DDBJ databases">
        <title>Ornithinimicrobium HY1793.</title>
        <authorList>
            <person name="Huang Y."/>
        </authorList>
    </citation>
    <scope>NUCLEOTIDE SEQUENCE</scope>
    <source>
        <strain evidence="1">HY1793</strain>
    </source>
</reference>
<accession>A0ABY4YP83</accession>
<evidence type="ECO:0000313" key="1">
    <source>
        <dbReference type="EMBL" id="USQ78556.1"/>
    </source>
</evidence>